<dbReference type="GO" id="GO:0035514">
    <property type="term" value="F:DNA demethylase activity"/>
    <property type="evidence" value="ECO:0007669"/>
    <property type="project" value="InterPro"/>
</dbReference>
<keyword evidence="5" id="KW-0408">Iron</keyword>
<evidence type="ECO:0000256" key="4">
    <source>
        <dbReference type="ARBA" id="ARBA00022723"/>
    </source>
</evidence>
<evidence type="ECO:0000256" key="3">
    <source>
        <dbReference type="ARBA" id="ARBA00005646"/>
    </source>
</evidence>
<feature type="compositionally biased region" description="Basic and acidic residues" evidence="9">
    <location>
        <begin position="182"/>
        <end position="197"/>
    </location>
</feature>
<evidence type="ECO:0000313" key="12">
    <source>
        <dbReference type="Proteomes" id="UP001177003"/>
    </source>
</evidence>
<evidence type="ECO:0000256" key="6">
    <source>
        <dbReference type="ARBA" id="ARBA00023014"/>
    </source>
</evidence>
<keyword evidence="12" id="KW-1185">Reference proteome</keyword>
<dbReference type="InterPro" id="IPR044811">
    <property type="entry name" value="DME/ROS1"/>
</dbReference>
<dbReference type="InterPro" id="IPR023170">
    <property type="entry name" value="HhH_base_excis_C"/>
</dbReference>
<proteinExistence type="inferred from homology"/>
<evidence type="ECO:0000256" key="2">
    <source>
        <dbReference type="ARBA" id="ARBA00004123"/>
    </source>
</evidence>
<dbReference type="CDD" id="cd00056">
    <property type="entry name" value="ENDO3c"/>
    <property type="match status" value="1"/>
</dbReference>
<dbReference type="InterPro" id="IPR003265">
    <property type="entry name" value="HhH-GPD_domain"/>
</dbReference>
<feature type="compositionally biased region" description="Basic residues" evidence="9">
    <location>
        <begin position="162"/>
        <end position="174"/>
    </location>
</feature>
<feature type="compositionally biased region" description="Polar residues" evidence="9">
    <location>
        <begin position="23"/>
        <end position="32"/>
    </location>
</feature>
<reference evidence="11" key="1">
    <citation type="submission" date="2023-04" db="EMBL/GenBank/DDBJ databases">
        <authorList>
            <person name="Vijverberg K."/>
            <person name="Xiong W."/>
            <person name="Schranz E."/>
        </authorList>
    </citation>
    <scope>NUCLEOTIDE SEQUENCE</scope>
</reference>
<dbReference type="InterPro" id="IPR011257">
    <property type="entry name" value="DNA_glycosylase"/>
</dbReference>
<dbReference type="GO" id="GO:0019104">
    <property type="term" value="F:DNA N-glycosylase activity"/>
    <property type="evidence" value="ECO:0007669"/>
    <property type="project" value="InterPro"/>
</dbReference>
<evidence type="ECO:0000259" key="10">
    <source>
        <dbReference type="SMART" id="SM00478"/>
    </source>
</evidence>
<dbReference type="SMART" id="SM00525">
    <property type="entry name" value="FES"/>
    <property type="match status" value="1"/>
</dbReference>
<keyword evidence="7" id="KW-0238">DNA-binding</keyword>
<gene>
    <name evidence="11" type="ORF">LSALG_LOCUS16523</name>
</gene>
<comment type="subcellular location">
    <subcellularLocation>
        <location evidence="2">Nucleus</location>
    </subcellularLocation>
</comment>
<dbReference type="Gene3D" id="1.10.340.30">
    <property type="entry name" value="Hypothetical protein, domain 2"/>
    <property type="match status" value="1"/>
</dbReference>
<dbReference type="PANTHER" id="PTHR46213:SF13">
    <property type="entry name" value="DEMETER-LIKE PROTEIN 2-RELATED"/>
    <property type="match status" value="1"/>
</dbReference>
<dbReference type="GO" id="GO:0051539">
    <property type="term" value="F:4 iron, 4 sulfur cluster binding"/>
    <property type="evidence" value="ECO:0007669"/>
    <property type="project" value="InterPro"/>
</dbReference>
<evidence type="ECO:0000256" key="1">
    <source>
        <dbReference type="ARBA" id="ARBA00001966"/>
    </source>
</evidence>
<dbReference type="GO" id="GO:0005634">
    <property type="term" value="C:nucleus"/>
    <property type="evidence" value="ECO:0007669"/>
    <property type="project" value="UniProtKB-SubCell"/>
</dbReference>
<dbReference type="InterPro" id="IPR028925">
    <property type="entry name" value="RRM_DME"/>
</dbReference>
<dbReference type="Proteomes" id="UP001177003">
    <property type="component" value="Chromosome 3"/>
</dbReference>
<feature type="domain" description="HhH-GPD" evidence="10">
    <location>
        <begin position="1096"/>
        <end position="1266"/>
    </location>
</feature>
<dbReference type="InterPro" id="IPR003651">
    <property type="entry name" value="Endonuclease3_FeS-loop_motif"/>
</dbReference>
<feature type="compositionally biased region" description="Basic residues" evidence="9">
    <location>
        <begin position="141"/>
        <end position="153"/>
    </location>
</feature>
<keyword evidence="6" id="KW-0411">Iron-sulfur</keyword>
<dbReference type="EMBL" id="OX465079">
    <property type="protein sequence ID" value="CAI9276547.1"/>
    <property type="molecule type" value="Genomic_DNA"/>
</dbReference>
<feature type="region of interest" description="Disordered" evidence="9">
    <location>
        <begin position="527"/>
        <end position="553"/>
    </location>
</feature>
<evidence type="ECO:0000256" key="9">
    <source>
        <dbReference type="SAM" id="MobiDB-lite"/>
    </source>
</evidence>
<feature type="compositionally biased region" description="Low complexity" evidence="9">
    <location>
        <begin position="112"/>
        <end position="123"/>
    </location>
</feature>
<evidence type="ECO:0000313" key="11">
    <source>
        <dbReference type="EMBL" id="CAI9276547.1"/>
    </source>
</evidence>
<feature type="region of interest" description="Disordered" evidence="9">
    <location>
        <begin position="106"/>
        <end position="208"/>
    </location>
</feature>
<feature type="compositionally biased region" description="Polar residues" evidence="9">
    <location>
        <begin position="934"/>
        <end position="946"/>
    </location>
</feature>
<evidence type="ECO:0000256" key="7">
    <source>
        <dbReference type="ARBA" id="ARBA00023125"/>
    </source>
</evidence>
<sequence>MEIYGVFEPLTPSKPVPARSEHNTQVASTSGRGTEKENINDEFLCTSSLGTTEYLEDNGNKRSSVLGVAGKDPISSTTDQISFCADNTSCIQEETKCNDNKAHGVHESNYGINNSIPSVPSPSETKDSRKRRNNGIDLNKKPNKRTRMKKHRPKVYDDSKPKKVQKPKTPKPKTPKPVTPNRVHEKSVRSRKEKFKEPTSCMQKSTSYVDQRDSKLHEETICMQNSVNYNIEDVEQASRVSRNALIPMIQCKRRLDLNYPVEGESKSHDKHLSFNFDNGDYDFFGRIVTSKRNTKRRSRFQKKSVEIEASEDLLDDNNNKQQYGLDFSVIEKLKQTKKHVRRFVYVYTCQKKRNSMMQVYERKCRLLDQCLQSSRKSGPNFPKLFKKQRKMRKKVTINPNWLLKFLENSKKKKEPHKKLKKKVAKNNLLLLPIFSPMKKKRSILQTRRRENLVDFPISKATSLYDERFLLCQEENFLQMTECLPLQEVPIHEIDNFTSLPLHCQGVENTVAALDWLQSQEVPLLESQSLKKDRNRKSQSRKRDQSRKSQSLIPKQKDSKLYIREMTKYITKKLAKLDINAECKAIVVRNNDNRALVKTKAKKEKEKEKEKKILAKVDLDEESERVWKIVMENDGSQPFEEMDNDKKEWWERQRNVFRGRVDSFIAKMHLIQGNRRFSPWKGSVVDSVVGVYLTQNVTDHLSSSAFMCLAARFPGKSKNKEVVDHDEEVNTSQESVKSNTEIVEGFSNNNKMEENMSISYADEINMIPTKNKEVVDHFEVNISQESVKNNTEIYEGFFNNNKIDQNTITSYDNEINVTQNTQLSQTEASNLEDKSCIDENPRSFRNLLDLNEVDCLRNFYNIDESALDEIKVVEESTLGEEKSKCKESEASNLEDKTFVDENLNTFRKVLETEEADYLNNFCSINVDESALNESHVQEKSTFGQEKSTLGDEKSTFEAQKSTMEEEKSTLEVQKSSMEVEKSTIEEQKSTIEEQKSTIEEETRIVAPISSLQSEIIMEQGVKVVNNRESNKKGKSTIEEGKSTIEEEARIVAPISSLESEITMEQGVKVVNKKKGKKKSKKEQKEEVKIDWEKFREIYSQNGKKEINEDFMDAVDWEAVYNTPVQEIANLIVERGMNNVLAIRIKDFLNRMVKDHGSIDLEWLRDIPPDKAKEFLLSIPGIGLKSVECVRLLTLHHNAFPVDTNVGRVATRLGWVPLQPLPEQVQIHLLNSYPMVDTIQKYLYPRLCTLDQKTLYELHYQLITFGKVFCTKLNPNCNACPMRAECRHYASAFASARLALPGPKGSSTVTTTIIPAPPAPPPSPPPLPPVQPPPPLVVADMDMNDCDSNSYVENCEPIIEIPASPEPYVEVKLPDIEDYFCESEDEIPTIRLSTQEFEETLKETINKKNNLSFPETDDVSKAIVALSHEAASFRVRVRPIKHTGKLRTIHIVYELPDFHPILAGLDEREQEDPSRYLLAIWPEISSSKNIQEETVKGTILIPCRTANRGKFPLNGTYFQVNEVFADDETSDVPMDVPRHFLWNLARRDLACGTSATSIFKALSTSDIQHIFWRGSICVRGFNRKTRQPRPLHRRFHVSTTVNSTGNKKTPKK</sequence>
<dbReference type="GO" id="GO:0006284">
    <property type="term" value="P:base-excision repair"/>
    <property type="evidence" value="ECO:0007669"/>
    <property type="project" value="InterPro"/>
</dbReference>
<dbReference type="SUPFAM" id="SSF48150">
    <property type="entry name" value="DNA-glycosylase"/>
    <property type="match status" value="1"/>
</dbReference>
<name>A0AA35YMJ0_LACSI</name>
<comment type="similarity">
    <text evidence="3">Belongs to the DNA glycosylase family. DEMETER subfamily.</text>
</comment>
<feature type="compositionally biased region" description="Basic and acidic residues" evidence="9">
    <location>
        <begin position="976"/>
        <end position="994"/>
    </location>
</feature>
<comment type="cofactor">
    <cofactor evidence="1">
        <name>[4Fe-4S] cluster</name>
        <dbReference type="ChEBI" id="CHEBI:49883"/>
    </cofactor>
</comment>
<dbReference type="GO" id="GO:0141166">
    <property type="term" value="P:chromosomal 5-methylcytosine DNA demethylation pathway"/>
    <property type="evidence" value="ECO:0007669"/>
    <property type="project" value="InterPro"/>
</dbReference>
<evidence type="ECO:0000256" key="5">
    <source>
        <dbReference type="ARBA" id="ARBA00023004"/>
    </source>
</evidence>
<accession>A0AA35YMJ0</accession>
<feature type="region of interest" description="Disordered" evidence="9">
    <location>
        <begin position="934"/>
        <end position="994"/>
    </location>
</feature>
<protein>
    <recommendedName>
        <fullName evidence="10">HhH-GPD domain-containing protein</fullName>
    </recommendedName>
</protein>
<dbReference type="Pfam" id="PF15628">
    <property type="entry name" value="RRM_DME"/>
    <property type="match status" value="1"/>
</dbReference>
<keyword evidence="8" id="KW-0539">Nucleus</keyword>
<dbReference type="GO" id="GO:0003677">
    <property type="term" value="F:DNA binding"/>
    <property type="evidence" value="ECO:0007669"/>
    <property type="project" value="UniProtKB-KW"/>
</dbReference>
<dbReference type="Gene3D" id="1.10.1670.10">
    <property type="entry name" value="Helix-hairpin-Helix base-excision DNA repair enzymes (C-terminal)"/>
    <property type="match status" value="1"/>
</dbReference>
<keyword evidence="4" id="KW-0479">Metal-binding</keyword>
<organism evidence="11 12">
    <name type="scientific">Lactuca saligna</name>
    <name type="common">Willowleaf lettuce</name>
    <dbReference type="NCBI Taxonomy" id="75948"/>
    <lineage>
        <taxon>Eukaryota</taxon>
        <taxon>Viridiplantae</taxon>
        <taxon>Streptophyta</taxon>
        <taxon>Embryophyta</taxon>
        <taxon>Tracheophyta</taxon>
        <taxon>Spermatophyta</taxon>
        <taxon>Magnoliopsida</taxon>
        <taxon>eudicotyledons</taxon>
        <taxon>Gunneridae</taxon>
        <taxon>Pentapetalae</taxon>
        <taxon>asterids</taxon>
        <taxon>campanulids</taxon>
        <taxon>Asterales</taxon>
        <taxon>Asteraceae</taxon>
        <taxon>Cichorioideae</taxon>
        <taxon>Cichorieae</taxon>
        <taxon>Lactucinae</taxon>
        <taxon>Lactuca</taxon>
    </lineage>
</organism>
<feature type="region of interest" description="Disordered" evidence="9">
    <location>
        <begin position="1"/>
        <end position="41"/>
    </location>
</feature>
<dbReference type="SMART" id="SM00478">
    <property type="entry name" value="ENDO3c"/>
    <property type="match status" value="1"/>
</dbReference>
<evidence type="ECO:0000256" key="8">
    <source>
        <dbReference type="ARBA" id="ARBA00023242"/>
    </source>
</evidence>
<dbReference type="GO" id="GO:0046872">
    <property type="term" value="F:metal ion binding"/>
    <property type="evidence" value="ECO:0007669"/>
    <property type="project" value="UniProtKB-KW"/>
</dbReference>
<dbReference type="PANTHER" id="PTHR46213">
    <property type="entry name" value="TRANSCRIPTIONAL ACTIVATOR DEMETER"/>
    <property type="match status" value="1"/>
</dbReference>